<feature type="transmembrane region" description="Helical" evidence="1">
    <location>
        <begin position="333"/>
        <end position="352"/>
    </location>
</feature>
<accession>A0AAD7BA48</accession>
<evidence type="ECO:0000313" key="3">
    <source>
        <dbReference type="Proteomes" id="UP001221142"/>
    </source>
</evidence>
<keyword evidence="1" id="KW-0472">Membrane</keyword>
<feature type="transmembrane region" description="Helical" evidence="1">
    <location>
        <begin position="545"/>
        <end position="563"/>
    </location>
</feature>
<evidence type="ECO:0000313" key="2">
    <source>
        <dbReference type="EMBL" id="KAJ7615375.1"/>
    </source>
</evidence>
<dbReference type="AlphaFoldDB" id="A0AAD7BA48"/>
<keyword evidence="1" id="KW-0812">Transmembrane</keyword>
<name>A0AAD7BA48_9AGAR</name>
<reference evidence="2" key="1">
    <citation type="submission" date="2023-03" db="EMBL/GenBank/DDBJ databases">
        <title>Massive genome expansion in bonnet fungi (Mycena s.s.) driven by repeated elements and novel gene families across ecological guilds.</title>
        <authorList>
            <consortium name="Lawrence Berkeley National Laboratory"/>
            <person name="Harder C.B."/>
            <person name="Miyauchi S."/>
            <person name="Viragh M."/>
            <person name="Kuo A."/>
            <person name="Thoen E."/>
            <person name="Andreopoulos B."/>
            <person name="Lu D."/>
            <person name="Skrede I."/>
            <person name="Drula E."/>
            <person name="Henrissat B."/>
            <person name="Morin E."/>
            <person name="Kohler A."/>
            <person name="Barry K."/>
            <person name="LaButti K."/>
            <person name="Morin E."/>
            <person name="Salamov A."/>
            <person name="Lipzen A."/>
            <person name="Mereny Z."/>
            <person name="Hegedus B."/>
            <person name="Baldrian P."/>
            <person name="Stursova M."/>
            <person name="Weitz H."/>
            <person name="Taylor A."/>
            <person name="Grigoriev I.V."/>
            <person name="Nagy L.G."/>
            <person name="Martin F."/>
            <person name="Kauserud H."/>
        </authorList>
    </citation>
    <scope>NUCLEOTIDE SEQUENCE</scope>
    <source>
        <strain evidence="2">9284</strain>
    </source>
</reference>
<protein>
    <submittedName>
        <fullName evidence="2">Uncharacterized protein</fullName>
    </submittedName>
</protein>
<feature type="transmembrane region" description="Helical" evidence="1">
    <location>
        <begin position="504"/>
        <end position="525"/>
    </location>
</feature>
<comment type="caution">
    <text evidence="2">The sequence shown here is derived from an EMBL/GenBank/DDBJ whole genome shotgun (WGS) entry which is preliminary data.</text>
</comment>
<dbReference type="EMBL" id="JARKIF010000024">
    <property type="protein sequence ID" value="KAJ7615375.1"/>
    <property type="molecule type" value="Genomic_DNA"/>
</dbReference>
<dbReference type="Gene3D" id="1.20.1070.10">
    <property type="entry name" value="Rhodopsin 7-helix transmembrane proteins"/>
    <property type="match status" value="1"/>
</dbReference>
<keyword evidence="1" id="KW-1133">Transmembrane helix</keyword>
<feature type="transmembrane region" description="Helical" evidence="1">
    <location>
        <begin position="397"/>
        <end position="416"/>
    </location>
</feature>
<feature type="transmembrane region" description="Helical" evidence="1">
    <location>
        <begin position="358"/>
        <end position="385"/>
    </location>
</feature>
<organism evidence="2 3">
    <name type="scientific">Roridomyces roridus</name>
    <dbReference type="NCBI Taxonomy" id="1738132"/>
    <lineage>
        <taxon>Eukaryota</taxon>
        <taxon>Fungi</taxon>
        <taxon>Dikarya</taxon>
        <taxon>Basidiomycota</taxon>
        <taxon>Agaricomycotina</taxon>
        <taxon>Agaricomycetes</taxon>
        <taxon>Agaricomycetidae</taxon>
        <taxon>Agaricales</taxon>
        <taxon>Marasmiineae</taxon>
        <taxon>Mycenaceae</taxon>
        <taxon>Roridomyces</taxon>
    </lineage>
</organism>
<evidence type="ECO:0000256" key="1">
    <source>
        <dbReference type="SAM" id="Phobius"/>
    </source>
</evidence>
<gene>
    <name evidence="2" type="ORF">FB45DRAFT_1035371</name>
</gene>
<feature type="transmembrane region" description="Helical" evidence="1">
    <location>
        <begin position="447"/>
        <end position="469"/>
    </location>
</feature>
<proteinExistence type="predicted"/>
<keyword evidence="3" id="KW-1185">Reference proteome</keyword>
<sequence length="678" mass="75235">MAHDEFQGFPPELERLLFETTALVHPGTIPALLRVAQRSLEWQVRSAALHISPPHRIEPFLYQTIKIFIFETSVTVAESGRILLERLETHRTGPAFFSSSIRALEIISFDWHIAGPPKKPAWSVNDLKRLLDVCAGAKIEHLLLFGELERRPLISLLTDKQICVPRLTLVTNLLRSPSVDFTLPMFRGLTHLALAEIDRVLIADGQEEEYSEVPEHNHWPAILALPSLTHLAVCPDHAPRSVESVLADLPQLQAMVIIPLAVDAAAAQQFVKQHIPSPGDERVVVIPFDGDGIMNAQGRYANRMDEMWTKVDGFVERKRRGEVGRFNARSYQIVCRVIFGILGLIESLYAFPGWQCSLLAFLINFNVLFSASIFFCVALNLMLVLVCNVNGRMMEKYYIIGSLVLAGACLGSAYAAGRLGLDTKYHICWYNNKNETGMLPWVIGTEMFWMLLLSAGELGVFLIIVAYLLPFTFNSNWTVARHSPDSESQTRGRTRLTIVTLRGIILRIGLYPLVSCLMNITGSLVTVYELREQADPVPSVASFRLFGIMVLSARPLVYSMMAATDPSFVRAIRARCVASVSESSSAAQRATQVPPSVCLTTIVDLTVESTQGTDWDHLGDGGHTQAEISSFNRTESTVGMSIKTQKAELMNKDIEAVGIVEPVVGPSSASEWDIVRHI</sequence>
<dbReference type="Proteomes" id="UP001221142">
    <property type="component" value="Unassembled WGS sequence"/>
</dbReference>